<dbReference type="AlphaFoldDB" id="A0A853IYM5"/>
<dbReference type="SUPFAM" id="SSF81324">
    <property type="entry name" value="Voltage-gated potassium channels"/>
    <property type="match status" value="1"/>
</dbReference>
<dbReference type="Pfam" id="PF07885">
    <property type="entry name" value="Ion_trans_2"/>
    <property type="match status" value="1"/>
</dbReference>
<evidence type="ECO:0000259" key="2">
    <source>
        <dbReference type="Pfam" id="PF07885"/>
    </source>
</evidence>
<feature type="domain" description="Potassium channel" evidence="2">
    <location>
        <begin position="146"/>
        <end position="219"/>
    </location>
</feature>
<protein>
    <submittedName>
        <fullName evidence="3">Two pore domain potassium channel family protein</fullName>
    </submittedName>
</protein>
<feature type="transmembrane region" description="Helical" evidence="1">
    <location>
        <begin position="129"/>
        <end position="152"/>
    </location>
</feature>
<feature type="transmembrane region" description="Helical" evidence="1">
    <location>
        <begin position="202"/>
        <end position="221"/>
    </location>
</feature>
<feature type="transmembrane region" description="Helical" evidence="1">
    <location>
        <begin position="93"/>
        <end position="117"/>
    </location>
</feature>
<dbReference type="GO" id="GO:0034220">
    <property type="term" value="P:monoatomic ion transmembrane transport"/>
    <property type="evidence" value="ECO:0007669"/>
    <property type="project" value="UniProtKB-KW"/>
</dbReference>
<keyword evidence="1" id="KW-1133">Transmembrane helix</keyword>
<evidence type="ECO:0000256" key="1">
    <source>
        <dbReference type="SAM" id="Phobius"/>
    </source>
</evidence>
<keyword evidence="1" id="KW-0812">Transmembrane</keyword>
<dbReference type="Proteomes" id="UP000589716">
    <property type="component" value="Unassembled WGS sequence"/>
</dbReference>
<evidence type="ECO:0000313" key="4">
    <source>
        <dbReference type="Proteomes" id="UP000589716"/>
    </source>
</evidence>
<keyword evidence="1" id="KW-0472">Membrane</keyword>
<organism evidence="3 4">
    <name type="scientific">Ottowia beijingensis</name>
    <dbReference type="NCBI Taxonomy" id="1207057"/>
    <lineage>
        <taxon>Bacteria</taxon>
        <taxon>Pseudomonadati</taxon>
        <taxon>Pseudomonadota</taxon>
        <taxon>Betaproteobacteria</taxon>
        <taxon>Burkholderiales</taxon>
        <taxon>Comamonadaceae</taxon>
        <taxon>Ottowia</taxon>
    </lineage>
</organism>
<keyword evidence="3" id="KW-0406">Ion transport</keyword>
<gene>
    <name evidence="3" type="ORF">H0I39_16690</name>
</gene>
<keyword evidence="3" id="KW-0813">Transport</keyword>
<dbReference type="RefSeq" id="WP_180551231.1">
    <property type="nucleotide sequence ID" value="NZ_JACCKX010000001.1"/>
</dbReference>
<dbReference type="Gene3D" id="1.10.287.70">
    <property type="match status" value="1"/>
</dbReference>
<keyword evidence="4" id="KW-1185">Reference proteome</keyword>
<reference evidence="3 4" key="1">
    <citation type="submission" date="2020-07" db="EMBL/GenBank/DDBJ databases">
        <authorList>
            <person name="Maaloum M."/>
        </authorList>
    </citation>
    <scope>NUCLEOTIDE SEQUENCE [LARGE SCALE GENOMIC DNA]</scope>
    <source>
        <strain evidence="3 4">GCS-AN-3</strain>
    </source>
</reference>
<evidence type="ECO:0000313" key="3">
    <source>
        <dbReference type="EMBL" id="NZA02958.1"/>
    </source>
</evidence>
<dbReference type="EMBL" id="JACCKX010000001">
    <property type="protein sequence ID" value="NZA02958.1"/>
    <property type="molecule type" value="Genomic_DNA"/>
</dbReference>
<comment type="caution">
    <text evidence="3">The sequence shown here is derived from an EMBL/GenBank/DDBJ whole genome shotgun (WGS) entry which is preliminary data.</text>
</comment>
<keyword evidence="3" id="KW-0407">Ion channel</keyword>
<feature type="transmembrane region" description="Helical" evidence="1">
    <location>
        <begin position="12"/>
        <end position="33"/>
    </location>
</feature>
<proteinExistence type="predicted"/>
<name>A0A853IYM5_9BURK</name>
<accession>A0A853IYM5</accession>
<dbReference type="InterPro" id="IPR013099">
    <property type="entry name" value="K_chnl_dom"/>
</dbReference>
<sequence>MIQPLRLLRRLRHYPSSALLAVQLVGVVMYALLDDGRTGRVGQVVLSLFGLLVLGMALRVVRQSPAANSWAMGLAASVLVLWMWQWVSPGTHLLLLISVLEALFYLYAAGALIAYLLQDDTATTDELMAAGATFTVLAWAFAHLYMACQLLVPGTFPAAVRPGEPRTWFELLFLSFTTLAGVGLSDIAPVKPMGRALVMLEELAGVMYIAGVVSRLVALTVTRRASGDR</sequence>
<feature type="transmembrane region" description="Helical" evidence="1">
    <location>
        <begin position="172"/>
        <end position="190"/>
    </location>
</feature>
<feature type="transmembrane region" description="Helical" evidence="1">
    <location>
        <begin position="39"/>
        <end position="58"/>
    </location>
</feature>
<feature type="transmembrane region" description="Helical" evidence="1">
    <location>
        <begin position="70"/>
        <end position="87"/>
    </location>
</feature>